<evidence type="ECO:0000313" key="4">
    <source>
        <dbReference type="Proteomes" id="UP001497444"/>
    </source>
</evidence>
<dbReference type="PANTHER" id="PTHR12436:SF4">
    <property type="entry name" value="LEUKOCYTE RECEPTOR CLUSTER MEMBER 8"/>
    <property type="match status" value="1"/>
</dbReference>
<feature type="region of interest" description="Disordered" evidence="1">
    <location>
        <begin position="623"/>
        <end position="738"/>
    </location>
</feature>
<dbReference type="InterPro" id="IPR005062">
    <property type="entry name" value="SAC3/GANP/THP3_conserved"/>
</dbReference>
<evidence type="ECO:0000256" key="1">
    <source>
        <dbReference type="SAM" id="MobiDB-lite"/>
    </source>
</evidence>
<proteinExistence type="predicted"/>
<organism evidence="3 4">
    <name type="scientific">Sphagnum jensenii</name>
    <dbReference type="NCBI Taxonomy" id="128206"/>
    <lineage>
        <taxon>Eukaryota</taxon>
        <taxon>Viridiplantae</taxon>
        <taxon>Streptophyta</taxon>
        <taxon>Embryophyta</taxon>
        <taxon>Bryophyta</taxon>
        <taxon>Sphagnophytina</taxon>
        <taxon>Sphagnopsida</taxon>
        <taxon>Sphagnales</taxon>
        <taxon>Sphagnaceae</taxon>
        <taxon>Sphagnum</taxon>
    </lineage>
</organism>
<accession>A0ABP0W0J7</accession>
<dbReference type="PROSITE" id="PS50250">
    <property type="entry name" value="PCI"/>
    <property type="match status" value="1"/>
</dbReference>
<feature type="region of interest" description="Disordered" evidence="1">
    <location>
        <begin position="1"/>
        <end position="116"/>
    </location>
</feature>
<feature type="compositionally biased region" description="Basic residues" evidence="1">
    <location>
        <begin position="657"/>
        <end position="668"/>
    </location>
</feature>
<feature type="domain" description="PCI" evidence="2">
    <location>
        <begin position="858"/>
        <end position="1038"/>
    </location>
</feature>
<gene>
    <name evidence="3" type="ORF">CSSPJE1EN1_LOCUS5004</name>
</gene>
<feature type="region of interest" description="Disordered" evidence="1">
    <location>
        <begin position="577"/>
        <end position="606"/>
    </location>
</feature>
<feature type="compositionally biased region" description="Low complexity" evidence="1">
    <location>
        <begin position="52"/>
        <end position="68"/>
    </location>
</feature>
<feature type="compositionally biased region" description="Low complexity" evidence="1">
    <location>
        <begin position="11"/>
        <end position="23"/>
    </location>
</feature>
<feature type="compositionally biased region" description="Basic and acidic residues" evidence="1">
    <location>
        <begin position="705"/>
        <end position="726"/>
    </location>
</feature>
<dbReference type="Proteomes" id="UP001497444">
    <property type="component" value="Chromosome 12"/>
</dbReference>
<evidence type="ECO:0000259" key="2">
    <source>
        <dbReference type="PROSITE" id="PS50250"/>
    </source>
</evidence>
<sequence length="1058" mass="116042">MGNEYDKRRSAAAAAAHSAVPSSYQRPYLYGQPQQQQQQLAEQQVPPPPPSNMAAAQHQQHWYGYHQHPAQQTQEGGQVNQLGTMPPLPIMPPPQTPLPPTTSSWSGGGAHETTDSSYSGYYSHPHHQQGQDYESGYFRGDGQPANNMTPSLPLAQSNTAPTNGFQNYGHGYGGYALGDHHGYESASYPMSNDHSYPQQGSESYSQNTTTYADPNAPYPTADIYQNANSGDTTTYPSSANYYNSGGYQSYQTSAYSMPTNTWNDGSYGSHNYTGYAVPNATTGPAYAAPSSIPGTGFAAPNVNTSTGYSNAATGLDVGTGTNAEASLQYQQDTQQQWADYYASFQTTPQGSTDSSGTLQAAPDLLNPSVPPLTYAKVVAAEPPQQPPPPGTVQPTWLQTPVSFAALPSFQACGTIGIHWNDTSSQNTRHEEYNQATFAPVQQQEQQQTTQPQQQSVVFQKGQPALNLKQQQQSRINTVHIPTNPSIVPKVGGLSATKESQKPAYVSVPVKQLGPKLSTDVVADAVLQPGSFPPSLRTYVERVLMQCKDEAQKAACQAIMKEMVMTAAEDGSLFSKDWDSEPLLPLPGTPSATTKKELSQQQANTTKTEYNLNKRLKTRWEPVTVHESHGNQGRPNSFYGVSKDDVQGNFKDTSLQTRRIRKGLKRVHRGSVQGVIGGTSTSSESEEEEEQNEGVYLGSLSVAETPEERKRRENRSRRFDRGKDVNRGSKGFGRGRITNGSIASTRRGAVLQMALNSADSQNGRAVEDIDWDSLTVRGTCQEVEKRYLRLTSAPDPHMVRPEEILRKALAMVQTTTKNYLYRCEQLKSIRQDLTVQRIRNELTVQVYETHARMALEAGDLPEYNQCQSQLQGLYAEGIKGCCSEFASYGLLYIVFQHGNSRDLLSAMARLTREGKKDKAVKHALAVRSAVAVGNYTAFFRLYRTAPNLSPYLMDLHVEKMRFEAVKCMARSYRPTVPVSFMARTLGFTDMSGGDGDLQGLEECEDWLRGHGSHVQIESGTNELVMDAKMSATSLFMPEPEDAVPHGDANLALNDFFGRS</sequence>
<dbReference type="InterPro" id="IPR045107">
    <property type="entry name" value="SAC3/GANP/THP3"/>
</dbReference>
<dbReference type="PANTHER" id="PTHR12436">
    <property type="entry name" value="80 KDA MCM3-ASSOCIATED PROTEIN"/>
    <property type="match status" value="1"/>
</dbReference>
<keyword evidence="4" id="KW-1185">Reference proteome</keyword>
<protein>
    <recommendedName>
        <fullName evidence="2">PCI domain-containing protein</fullName>
    </recommendedName>
</protein>
<feature type="compositionally biased region" description="Pro residues" evidence="1">
    <location>
        <begin position="86"/>
        <end position="100"/>
    </location>
</feature>
<feature type="compositionally biased region" description="Polar residues" evidence="1">
    <location>
        <begin position="69"/>
        <end position="83"/>
    </location>
</feature>
<dbReference type="Pfam" id="PF03399">
    <property type="entry name" value="SAC3_GANP"/>
    <property type="match status" value="1"/>
</dbReference>
<reference evidence="3" key="1">
    <citation type="submission" date="2024-02" db="EMBL/GenBank/DDBJ databases">
        <authorList>
            <consortium name="ELIXIR-Norway"/>
            <consortium name="Elixir Norway"/>
        </authorList>
    </citation>
    <scope>NUCLEOTIDE SEQUENCE</scope>
</reference>
<dbReference type="InterPro" id="IPR000717">
    <property type="entry name" value="PCI_dom"/>
</dbReference>
<name>A0ABP0W0J7_9BRYO</name>
<evidence type="ECO:0000313" key="3">
    <source>
        <dbReference type="EMBL" id="CAK9259526.1"/>
    </source>
</evidence>
<dbReference type="Gene3D" id="1.25.40.990">
    <property type="match status" value="1"/>
</dbReference>
<feature type="compositionally biased region" description="Low complexity" evidence="1">
    <location>
        <begin position="32"/>
        <end position="44"/>
    </location>
</feature>
<dbReference type="EMBL" id="OZ020107">
    <property type="protein sequence ID" value="CAK9259526.1"/>
    <property type="molecule type" value="Genomic_DNA"/>
</dbReference>